<proteinExistence type="inferred from homology"/>
<comment type="similarity">
    <text evidence="2">Belongs to the FlgN family.</text>
</comment>
<evidence type="ECO:0000256" key="1">
    <source>
        <dbReference type="ARBA" id="ARBA00002397"/>
    </source>
</evidence>
<evidence type="ECO:0000256" key="4">
    <source>
        <dbReference type="SAM" id="Coils"/>
    </source>
</evidence>
<evidence type="ECO:0000313" key="6">
    <source>
        <dbReference type="Proteomes" id="UP000006683"/>
    </source>
</evidence>
<evidence type="ECO:0000313" key="5">
    <source>
        <dbReference type="EMBL" id="ADN76872.1"/>
    </source>
</evidence>
<sequence>MTESTLSELLSQQLVRLDQLLALLERETDALVQRDVDQIEALLKEKLGLLDSIGQADLQLSRHPHIQQASEDPTCAATLAQARERLAQCQSRNQHNQEQAELVGASLTRLQQLLQRTRHASAMTYTGEGQTHVGQRLGKRIQV</sequence>
<accession>E1SQU7</accession>
<feature type="coiled-coil region" evidence="4">
    <location>
        <begin position="7"/>
        <end position="34"/>
    </location>
</feature>
<keyword evidence="6" id="KW-1185">Reference proteome</keyword>
<keyword evidence="3" id="KW-1005">Bacterial flagellum biogenesis</keyword>
<dbReference type="OrthoDB" id="6402303at2"/>
<dbReference type="Gene3D" id="1.20.58.300">
    <property type="entry name" value="FlgN-like"/>
    <property type="match status" value="1"/>
</dbReference>
<dbReference type="RefSeq" id="WP_013346178.1">
    <property type="nucleotide sequence ID" value="NC_014541.1"/>
</dbReference>
<evidence type="ECO:0000256" key="3">
    <source>
        <dbReference type="ARBA" id="ARBA00022795"/>
    </source>
</evidence>
<keyword evidence="4" id="KW-0175">Coiled coil</keyword>
<name>E1SQU7_FERBD</name>
<dbReference type="InterPro" id="IPR007809">
    <property type="entry name" value="FlgN-like"/>
</dbReference>
<gene>
    <name evidence="5" type="ordered locus">Fbal_2670</name>
</gene>
<dbReference type="GO" id="GO:0044780">
    <property type="term" value="P:bacterial-type flagellum assembly"/>
    <property type="evidence" value="ECO:0007669"/>
    <property type="project" value="InterPro"/>
</dbReference>
<dbReference type="HOGENOM" id="CLU_150562_0_0_6"/>
<organism evidence="5 6">
    <name type="scientific">Ferrimonas balearica (strain DSM 9799 / CCM 4581 / KCTC 23876 / PAT)</name>
    <dbReference type="NCBI Taxonomy" id="550540"/>
    <lineage>
        <taxon>Bacteria</taxon>
        <taxon>Pseudomonadati</taxon>
        <taxon>Pseudomonadota</taxon>
        <taxon>Gammaproteobacteria</taxon>
        <taxon>Alteromonadales</taxon>
        <taxon>Ferrimonadaceae</taxon>
        <taxon>Ferrimonas</taxon>
    </lineage>
</organism>
<dbReference type="GeneID" id="67182900"/>
<dbReference type="InterPro" id="IPR036679">
    <property type="entry name" value="FlgN-like_sf"/>
</dbReference>
<dbReference type="Proteomes" id="UP000006683">
    <property type="component" value="Chromosome"/>
</dbReference>
<evidence type="ECO:0000256" key="2">
    <source>
        <dbReference type="ARBA" id="ARBA00007703"/>
    </source>
</evidence>
<dbReference type="STRING" id="550540.Fbal_2670"/>
<reference evidence="5 6" key="1">
    <citation type="journal article" date="2010" name="Stand. Genomic Sci.">
        <title>Complete genome sequence of Ferrimonas balearica type strain (PAT).</title>
        <authorList>
            <person name="Nolan M."/>
            <person name="Sikorski J."/>
            <person name="Davenport K."/>
            <person name="Lucas S."/>
            <person name="Glavina Del Rio T."/>
            <person name="Tice H."/>
            <person name="Cheng J."/>
            <person name="Goodwin L."/>
            <person name="Pitluck S."/>
            <person name="Liolios K."/>
            <person name="Ivanova N."/>
            <person name="Mavromatis K."/>
            <person name="Ovchinnikova G."/>
            <person name="Pati A."/>
            <person name="Chen A."/>
            <person name="Palaniappan K."/>
            <person name="Land M."/>
            <person name="Hauser L."/>
            <person name="Chang Y."/>
            <person name="Jeffries C."/>
            <person name="Tapia R."/>
            <person name="Brettin T."/>
            <person name="Detter J."/>
            <person name="Han C."/>
            <person name="Yasawong M."/>
            <person name="Rohde M."/>
            <person name="Tindall B."/>
            <person name="Goker M."/>
            <person name="Woyke T."/>
            <person name="Bristow J."/>
            <person name="Eisen J."/>
            <person name="Markowitz V."/>
            <person name="Hugenholtz P."/>
            <person name="Kyrpides N."/>
            <person name="Klenk H."/>
            <person name="Lapidus A."/>
        </authorList>
    </citation>
    <scope>NUCLEOTIDE SEQUENCE [LARGE SCALE GENOMIC DNA]</scope>
    <source>
        <strain evidence="6">DSM 9799 / CCM 4581 / KCTC 23876 / PAT</strain>
    </source>
</reference>
<dbReference type="EMBL" id="CP002209">
    <property type="protein sequence ID" value="ADN76872.1"/>
    <property type="molecule type" value="Genomic_DNA"/>
</dbReference>
<comment type="function">
    <text evidence="1">Required for the efficient initiation of filament assembly.</text>
</comment>
<dbReference type="AlphaFoldDB" id="E1SQU7"/>
<dbReference type="KEGG" id="fbl:Fbal_2670"/>
<protein>
    <submittedName>
        <fullName evidence="5">FlgN family protein</fullName>
    </submittedName>
</protein>
<dbReference type="Pfam" id="PF05130">
    <property type="entry name" value="FlgN"/>
    <property type="match status" value="1"/>
</dbReference>
<dbReference type="SUPFAM" id="SSF140566">
    <property type="entry name" value="FlgN-like"/>
    <property type="match status" value="1"/>
</dbReference>